<dbReference type="EMBL" id="LGUG01000004">
    <property type="protein sequence ID" value="KON95518.1"/>
    <property type="molecule type" value="Genomic_DNA"/>
</dbReference>
<name>A0A0D1W8E3_ANEMI</name>
<dbReference type="STRING" id="47500.AF333_08545"/>
<dbReference type="RefSeq" id="WP_043066669.1">
    <property type="nucleotide sequence ID" value="NZ_BJOA01000040.1"/>
</dbReference>
<protein>
    <recommendedName>
        <fullName evidence="5">Helicase XPB/Ssl2 N-terminal domain-containing protein</fullName>
    </recommendedName>
</protein>
<accession>A0A0D1W8E3</accession>
<organism evidence="1 3">
    <name type="scientific">Aneurinibacillus migulanus</name>
    <name type="common">Bacillus migulanus</name>
    <dbReference type="NCBI Taxonomy" id="47500"/>
    <lineage>
        <taxon>Bacteria</taxon>
        <taxon>Bacillati</taxon>
        <taxon>Bacillota</taxon>
        <taxon>Bacilli</taxon>
        <taxon>Bacillales</taxon>
        <taxon>Paenibacillaceae</taxon>
        <taxon>Aneurinibacillus group</taxon>
        <taxon>Aneurinibacillus</taxon>
    </lineage>
</organism>
<dbReference type="PATRIC" id="fig|47500.8.peg.786"/>
<evidence type="ECO:0000313" key="3">
    <source>
        <dbReference type="Proteomes" id="UP000037269"/>
    </source>
</evidence>
<keyword evidence="3" id="KW-1185">Reference proteome</keyword>
<dbReference type="AlphaFoldDB" id="A0A0D1W8E3"/>
<evidence type="ECO:0008006" key="5">
    <source>
        <dbReference type="Google" id="ProtNLM"/>
    </source>
</evidence>
<evidence type="ECO:0000313" key="4">
    <source>
        <dbReference type="Proteomes" id="UP000182836"/>
    </source>
</evidence>
<evidence type="ECO:0000313" key="2">
    <source>
        <dbReference type="EMBL" id="SDJ06923.1"/>
    </source>
</evidence>
<sequence length="648" mass="74897">MEIRYILEQVNERLLRRLVKENEWPSAHPDGGLLDIEDIARHITSHTAIERVWRSLTTEEKEVLLHFLFRVGTDMMTYRQMEEHAKIDSQLAIYSGLTGLRQRGLIYTLRRLWGELAYYLPNDVQTAYRSWLLPRFMREHPIPACEVACDWDTSSTPLARVVFRLLQMHRYQPIGLTKKGTITMKTRRVWQNVVPYPQEMFLPLMPDAAGEQEAREQFLLELLLTLGMLRKHSSDEGMQYVVDEERTTEVFRGDEAEVQRRLYLQVKEMVGRLHPCYSVIFDWMEAAGGQTFSLHALREAECTLLGSVVSFTENEHWQAFVKEVAPILSLFGFTIRKGEEEAAVFSWNVALFASEQEEGEAVWEGTGYVQPTFEILLLPHAPYDVRWQLGRYATLEEQQEVWRFQLTKTSVQACEMESEQERGRLLRILERIQPDVPANVREQTYQWMSGDVPLTFMRVTILRCPDVETADWLAGEPDLTGGLRERLNNYDFLIDESSKEKLQQVLAGRGLRISESNGAKLKMKEVPQLESAEASLVSVESGYKVESVFPLLTDVLPELKEVPAIWHKNFQRYHHSTLRKLMSTARDLGISVSAEIDGKLVEPIRIVDIKNEEGRYRLTLSSHGDKQNVDLEEIGRVKLKFPLLPGRD</sequence>
<gene>
    <name evidence="1" type="ORF">AF333_08545</name>
    <name evidence="2" type="ORF">SAMN04487909_11191</name>
</gene>
<dbReference type="Proteomes" id="UP000037269">
    <property type="component" value="Unassembled WGS sequence"/>
</dbReference>
<reference evidence="2 4" key="2">
    <citation type="submission" date="2016-10" db="EMBL/GenBank/DDBJ databases">
        <authorList>
            <person name="de Groot N.N."/>
        </authorList>
    </citation>
    <scope>NUCLEOTIDE SEQUENCE [LARGE SCALE GENOMIC DNA]</scope>
    <source>
        <strain evidence="2 4">DSM 2895</strain>
    </source>
</reference>
<dbReference type="Proteomes" id="UP000182836">
    <property type="component" value="Unassembled WGS sequence"/>
</dbReference>
<evidence type="ECO:0000313" key="1">
    <source>
        <dbReference type="EMBL" id="KON95518.1"/>
    </source>
</evidence>
<dbReference type="GeneID" id="42305245"/>
<dbReference type="OrthoDB" id="2987331at2"/>
<proteinExistence type="predicted"/>
<reference evidence="1 3" key="1">
    <citation type="submission" date="2015-07" db="EMBL/GenBank/DDBJ databases">
        <title>Fjat-14205 dsm 2895.</title>
        <authorList>
            <person name="Liu B."/>
            <person name="Wang J."/>
            <person name="Zhu Y."/>
            <person name="Liu G."/>
            <person name="Chen Q."/>
            <person name="Chen Z."/>
            <person name="Lan J."/>
            <person name="Che J."/>
            <person name="Ge C."/>
            <person name="Shi H."/>
            <person name="Pan Z."/>
            <person name="Liu X."/>
        </authorList>
    </citation>
    <scope>NUCLEOTIDE SEQUENCE [LARGE SCALE GENOMIC DNA]</scope>
    <source>
        <strain evidence="1 3">DSM 2895</strain>
    </source>
</reference>
<dbReference type="EMBL" id="FNED01000011">
    <property type="protein sequence ID" value="SDJ06923.1"/>
    <property type="molecule type" value="Genomic_DNA"/>
</dbReference>